<accession>A0ABU6T4R0</accession>
<dbReference type="Pfam" id="PF03004">
    <property type="entry name" value="Transposase_24"/>
    <property type="match status" value="1"/>
</dbReference>
<dbReference type="InterPro" id="IPR004252">
    <property type="entry name" value="Probable_transposase_24"/>
</dbReference>
<feature type="compositionally biased region" description="Polar residues" evidence="1">
    <location>
        <begin position="36"/>
        <end position="45"/>
    </location>
</feature>
<comment type="caution">
    <text evidence="2">The sequence shown here is derived from an EMBL/GenBank/DDBJ whole genome shotgun (WGS) entry which is preliminary data.</text>
</comment>
<proteinExistence type="predicted"/>
<evidence type="ECO:0000256" key="1">
    <source>
        <dbReference type="SAM" id="MobiDB-lite"/>
    </source>
</evidence>
<keyword evidence="3" id="KW-1185">Reference proteome</keyword>
<organism evidence="2 3">
    <name type="scientific">Stylosanthes scabra</name>
    <dbReference type="NCBI Taxonomy" id="79078"/>
    <lineage>
        <taxon>Eukaryota</taxon>
        <taxon>Viridiplantae</taxon>
        <taxon>Streptophyta</taxon>
        <taxon>Embryophyta</taxon>
        <taxon>Tracheophyta</taxon>
        <taxon>Spermatophyta</taxon>
        <taxon>Magnoliopsida</taxon>
        <taxon>eudicotyledons</taxon>
        <taxon>Gunneridae</taxon>
        <taxon>Pentapetalae</taxon>
        <taxon>rosids</taxon>
        <taxon>fabids</taxon>
        <taxon>Fabales</taxon>
        <taxon>Fabaceae</taxon>
        <taxon>Papilionoideae</taxon>
        <taxon>50 kb inversion clade</taxon>
        <taxon>dalbergioids sensu lato</taxon>
        <taxon>Dalbergieae</taxon>
        <taxon>Pterocarpus clade</taxon>
        <taxon>Stylosanthes</taxon>
    </lineage>
</organism>
<gene>
    <name evidence="2" type="ORF">PIB30_005631</name>
</gene>
<sequence length="122" mass="13598">MNKANRASNTGGSLHIGGLTTYSAMPLKMAEELKRTPTQSEVFTRTHTKKKDWGQGVDKRLEDANVWARIASDHKRGCIYGHDKVPSRLKLSVYDSEDVSTTSGPVDMREQVTLLNQELTHA</sequence>
<name>A0ABU6T4R0_9FABA</name>
<feature type="region of interest" description="Disordered" evidence="1">
    <location>
        <begin position="34"/>
        <end position="54"/>
    </location>
</feature>
<dbReference type="Proteomes" id="UP001341840">
    <property type="component" value="Unassembled WGS sequence"/>
</dbReference>
<evidence type="ECO:0000313" key="3">
    <source>
        <dbReference type="Proteomes" id="UP001341840"/>
    </source>
</evidence>
<reference evidence="2 3" key="1">
    <citation type="journal article" date="2023" name="Plants (Basel)">
        <title>Bridging the Gap: Combining Genomics and Transcriptomics Approaches to Understand Stylosanthes scabra, an Orphan Legume from the Brazilian Caatinga.</title>
        <authorList>
            <person name="Ferreira-Neto J.R.C."/>
            <person name="da Silva M.D."/>
            <person name="Binneck E."/>
            <person name="de Melo N.F."/>
            <person name="da Silva R.H."/>
            <person name="de Melo A.L.T.M."/>
            <person name="Pandolfi V."/>
            <person name="Bustamante F.O."/>
            <person name="Brasileiro-Vidal A.C."/>
            <person name="Benko-Iseppon A.M."/>
        </authorList>
    </citation>
    <scope>NUCLEOTIDE SEQUENCE [LARGE SCALE GENOMIC DNA]</scope>
    <source>
        <tissue evidence="2">Leaves</tissue>
    </source>
</reference>
<dbReference type="EMBL" id="JASCZI010090632">
    <property type="protein sequence ID" value="MED6143359.1"/>
    <property type="molecule type" value="Genomic_DNA"/>
</dbReference>
<evidence type="ECO:0000313" key="2">
    <source>
        <dbReference type="EMBL" id="MED6143359.1"/>
    </source>
</evidence>
<protein>
    <submittedName>
        <fullName evidence="2">Uncharacterized protein</fullName>
    </submittedName>
</protein>